<accession>F5YPD8</accession>
<evidence type="ECO:0000313" key="2">
    <source>
        <dbReference type="EMBL" id="AEF84484.1"/>
    </source>
</evidence>
<dbReference type="HOGENOM" id="CLU_3334294_0_0_12"/>
<feature type="region of interest" description="Disordered" evidence="1">
    <location>
        <begin position="1"/>
        <end position="38"/>
    </location>
</feature>
<reference evidence="3" key="1">
    <citation type="submission" date="2009-12" db="EMBL/GenBank/DDBJ databases">
        <title>Complete sequence of Treponema primitia strain ZAS-2.</title>
        <authorList>
            <person name="Tetu S.G."/>
            <person name="Matson E."/>
            <person name="Ren Q."/>
            <person name="Seshadri R."/>
            <person name="Elbourne L."/>
            <person name="Hassan K.A."/>
            <person name="Durkin A."/>
            <person name="Radune D."/>
            <person name="Mohamoud Y."/>
            <person name="Shay R."/>
            <person name="Jin S."/>
            <person name="Zhang X."/>
            <person name="Lucey K."/>
            <person name="Ballor N.R."/>
            <person name="Ottesen E."/>
            <person name="Rosenthal R."/>
            <person name="Allen A."/>
            <person name="Leadbetter J.R."/>
            <person name="Paulsen I.T."/>
        </authorList>
    </citation>
    <scope>NUCLEOTIDE SEQUENCE [LARGE SCALE GENOMIC DNA]</scope>
    <source>
        <strain evidence="3">ATCC BAA-887 / DSM 12427 / ZAS-2</strain>
    </source>
</reference>
<gene>
    <name evidence="2" type="ordered locus">TREPR_1567</name>
</gene>
<name>F5YPD8_TREPZ</name>
<reference evidence="2 3" key="2">
    <citation type="journal article" date="2011" name="ISME J.">
        <title>RNA-seq reveals cooperative metabolic interactions between two termite-gut spirochete species in co-culture.</title>
        <authorList>
            <person name="Rosenthal A.Z."/>
            <person name="Matson E.G."/>
            <person name="Eldar A."/>
            <person name="Leadbetter J.R."/>
        </authorList>
    </citation>
    <scope>NUCLEOTIDE SEQUENCE [LARGE SCALE GENOMIC DNA]</scope>
    <source>
        <strain evidence="3">ATCC BAA-887 / DSM 12427 / ZAS-2</strain>
    </source>
</reference>
<evidence type="ECO:0000313" key="3">
    <source>
        <dbReference type="Proteomes" id="UP000009223"/>
    </source>
</evidence>
<dbReference type="AlphaFoldDB" id="F5YPD8"/>
<dbReference type="Proteomes" id="UP000009223">
    <property type="component" value="Chromosome"/>
</dbReference>
<dbReference type="KEGG" id="tpi:TREPR_1567"/>
<evidence type="ECO:0000256" key="1">
    <source>
        <dbReference type="SAM" id="MobiDB-lite"/>
    </source>
</evidence>
<proteinExistence type="predicted"/>
<sequence>MAAQSSSPLKKFGKGTGDKVQGDRGKGKLPQSLTTEAL</sequence>
<organism evidence="2 3">
    <name type="scientific">Treponema primitia (strain ATCC BAA-887 / DSM 12427 / ZAS-2)</name>
    <dbReference type="NCBI Taxonomy" id="545694"/>
    <lineage>
        <taxon>Bacteria</taxon>
        <taxon>Pseudomonadati</taxon>
        <taxon>Spirochaetota</taxon>
        <taxon>Spirochaetia</taxon>
        <taxon>Spirochaetales</taxon>
        <taxon>Treponemataceae</taxon>
        <taxon>Treponema</taxon>
    </lineage>
</organism>
<keyword evidence="3" id="KW-1185">Reference proteome</keyword>
<protein>
    <submittedName>
        <fullName evidence="2">Uncharacterized protein</fullName>
    </submittedName>
</protein>
<feature type="compositionally biased region" description="Basic and acidic residues" evidence="1">
    <location>
        <begin position="16"/>
        <end position="26"/>
    </location>
</feature>
<dbReference type="EMBL" id="CP001843">
    <property type="protein sequence ID" value="AEF84484.1"/>
    <property type="molecule type" value="Genomic_DNA"/>
</dbReference>